<sequence length="259" mass="29975">MHYFAPLPRPSQPELTIRLREATVKDMLAIADTQPELEEHITTEYLNQLQAPETYSDARQWTGDDRRLAVYWYALHTLPDTQMTLDYTCPRCDKALSYRLDCRDLADSSTTLKGKPYREAVFKGEVLHIKPLTGKALEQLEHIKLALHPLDNHTAEYRHKKAELPLSEITYCLDFVELNLEGDAKKQWLLQLTASEFTQLKQLISEKLAELQHGLPSVMHEGQLQLTTQVPSCDCETQKNNDELTLFFPFRDYFQLPDI</sequence>
<dbReference type="Proteomes" id="UP001528823">
    <property type="component" value="Unassembled WGS sequence"/>
</dbReference>
<proteinExistence type="predicted"/>
<name>A0ABT5UFK3_9GAMM</name>
<evidence type="ECO:0000313" key="1">
    <source>
        <dbReference type="EMBL" id="MDE1465092.1"/>
    </source>
</evidence>
<keyword evidence="2" id="KW-1185">Reference proteome</keyword>
<comment type="caution">
    <text evidence="1">The sequence shown here is derived from an EMBL/GenBank/DDBJ whole genome shotgun (WGS) entry which is preliminary data.</text>
</comment>
<protein>
    <submittedName>
        <fullName evidence="1">Uncharacterized protein</fullName>
    </submittedName>
</protein>
<dbReference type="RefSeq" id="WP_274691403.1">
    <property type="nucleotide sequence ID" value="NZ_JAPMOU010000051.1"/>
</dbReference>
<dbReference type="EMBL" id="JAPMOU010000051">
    <property type="protein sequence ID" value="MDE1465092.1"/>
    <property type="molecule type" value="Genomic_DNA"/>
</dbReference>
<accession>A0ABT5UFK3</accession>
<evidence type="ECO:0000313" key="2">
    <source>
        <dbReference type="Proteomes" id="UP001528823"/>
    </source>
</evidence>
<gene>
    <name evidence="1" type="ORF">ORQ98_24320</name>
</gene>
<reference evidence="1 2" key="1">
    <citation type="submission" date="2022-11" db="EMBL/GenBank/DDBJ databases">
        <title>Spartinivicinus poritis sp. nov., isolated from scleractinian coral Porites lutea.</title>
        <authorList>
            <person name="Zhang G."/>
            <person name="Cai L."/>
            <person name="Wei Q."/>
        </authorList>
    </citation>
    <scope>NUCLEOTIDE SEQUENCE [LARGE SCALE GENOMIC DNA]</scope>
    <source>
        <strain evidence="1 2">A2-2</strain>
    </source>
</reference>
<organism evidence="1 2">
    <name type="scientific">Spartinivicinus poritis</name>
    <dbReference type="NCBI Taxonomy" id="2994640"/>
    <lineage>
        <taxon>Bacteria</taxon>
        <taxon>Pseudomonadati</taxon>
        <taxon>Pseudomonadota</taxon>
        <taxon>Gammaproteobacteria</taxon>
        <taxon>Oceanospirillales</taxon>
        <taxon>Zooshikellaceae</taxon>
        <taxon>Spartinivicinus</taxon>
    </lineage>
</organism>